<feature type="compositionally biased region" description="Acidic residues" evidence="22">
    <location>
        <begin position="490"/>
        <end position="500"/>
    </location>
</feature>
<evidence type="ECO:0000256" key="21">
    <source>
        <dbReference type="RuleBase" id="RU364117"/>
    </source>
</evidence>
<dbReference type="Gene3D" id="6.10.250.2460">
    <property type="match status" value="1"/>
</dbReference>
<keyword evidence="16" id="KW-0413">Isomerase</keyword>
<evidence type="ECO:0000256" key="5">
    <source>
        <dbReference type="ARBA" id="ARBA00022618"/>
    </source>
</evidence>
<comment type="similarity">
    <text evidence="3 21">Belongs to the helicase family. RecQ subfamily.</text>
</comment>
<evidence type="ECO:0000256" key="14">
    <source>
        <dbReference type="ARBA" id="ARBA00023125"/>
    </source>
</evidence>
<feature type="compositionally biased region" description="Basic residues" evidence="22">
    <location>
        <begin position="801"/>
        <end position="813"/>
    </location>
</feature>
<keyword evidence="12" id="KW-0862">Zinc</keyword>
<keyword evidence="4" id="KW-0597">Phosphoprotein</keyword>
<evidence type="ECO:0000256" key="11">
    <source>
        <dbReference type="ARBA" id="ARBA00022806"/>
    </source>
</evidence>
<dbReference type="Gene3D" id="1.10.1740.100">
    <property type="entry name" value="Set2, Rpb1 interacting domain"/>
    <property type="match status" value="1"/>
</dbReference>
<dbReference type="Pfam" id="PF16124">
    <property type="entry name" value="RecQ_Zn_bind"/>
    <property type="match status" value="1"/>
</dbReference>
<accession>A0A2T7PN66</accession>
<dbReference type="EC" id="5.6.2.4" evidence="21"/>
<keyword evidence="11 21" id="KW-0347">Helicase</keyword>
<evidence type="ECO:0000256" key="7">
    <source>
        <dbReference type="ARBA" id="ARBA00022723"/>
    </source>
</evidence>
<feature type="compositionally biased region" description="Basic and acidic residues" evidence="22">
    <location>
        <begin position="501"/>
        <end position="518"/>
    </location>
</feature>
<keyword evidence="5" id="KW-0132">Cell division</keyword>
<dbReference type="FunFam" id="3.40.50.300:FF:000614">
    <property type="entry name" value="ATP-dependent DNA helicase"/>
    <property type="match status" value="1"/>
</dbReference>
<evidence type="ECO:0000256" key="1">
    <source>
        <dbReference type="ARBA" id="ARBA00001947"/>
    </source>
</evidence>
<dbReference type="EMBL" id="PZQS01000003">
    <property type="protein sequence ID" value="PVD34876.1"/>
    <property type="molecule type" value="Genomic_DNA"/>
</dbReference>
<dbReference type="Gene3D" id="3.40.50.300">
    <property type="entry name" value="P-loop containing nucleotide triphosphate hydrolases"/>
    <property type="match status" value="2"/>
</dbReference>
<evidence type="ECO:0000256" key="12">
    <source>
        <dbReference type="ARBA" id="ARBA00022833"/>
    </source>
</evidence>
<evidence type="ECO:0000256" key="18">
    <source>
        <dbReference type="ARBA" id="ARBA00023306"/>
    </source>
</evidence>
<dbReference type="InterPro" id="IPR027417">
    <property type="entry name" value="P-loop_NTPase"/>
</dbReference>
<dbReference type="InterPro" id="IPR001650">
    <property type="entry name" value="Helicase_C-like"/>
</dbReference>
<dbReference type="Pfam" id="PF00270">
    <property type="entry name" value="DEAD"/>
    <property type="match status" value="1"/>
</dbReference>
<dbReference type="GO" id="GO:0005737">
    <property type="term" value="C:cytoplasm"/>
    <property type="evidence" value="ECO:0007669"/>
    <property type="project" value="TreeGrafter"/>
</dbReference>
<dbReference type="STRING" id="400727.A0A2T7PN66"/>
<dbReference type="InterPro" id="IPR002464">
    <property type="entry name" value="DNA/RNA_helicase_DEAH_CS"/>
</dbReference>
<proteinExistence type="inferred from homology"/>
<dbReference type="GO" id="GO:0000724">
    <property type="term" value="P:double-strand break repair via homologous recombination"/>
    <property type="evidence" value="ECO:0007669"/>
    <property type="project" value="TreeGrafter"/>
</dbReference>
<evidence type="ECO:0000256" key="13">
    <source>
        <dbReference type="ARBA" id="ARBA00022840"/>
    </source>
</evidence>
<dbReference type="InterPro" id="IPR014001">
    <property type="entry name" value="Helicase_ATP-bd"/>
</dbReference>
<dbReference type="InterPro" id="IPR038190">
    <property type="entry name" value="SRI_sf"/>
</dbReference>
<evidence type="ECO:0000259" key="23">
    <source>
        <dbReference type="PROSITE" id="PS51192"/>
    </source>
</evidence>
<dbReference type="GO" id="GO:0010605">
    <property type="term" value="P:negative regulation of macromolecule metabolic process"/>
    <property type="evidence" value="ECO:0007669"/>
    <property type="project" value="UniProtKB-ARBA"/>
</dbReference>
<dbReference type="PROSITE" id="PS51192">
    <property type="entry name" value="HELICASE_ATP_BIND_1"/>
    <property type="match status" value="1"/>
</dbReference>
<dbReference type="PANTHER" id="PTHR13710:SF152">
    <property type="entry name" value="ATP-DEPENDENT DNA HELICASE Q5"/>
    <property type="match status" value="1"/>
</dbReference>
<dbReference type="GO" id="GO:0003677">
    <property type="term" value="F:DNA binding"/>
    <property type="evidence" value="ECO:0007669"/>
    <property type="project" value="UniProtKB-KW"/>
</dbReference>
<dbReference type="SUPFAM" id="SSF52540">
    <property type="entry name" value="P-loop containing nucleoside triphosphate hydrolases"/>
    <property type="match status" value="1"/>
</dbReference>
<dbReference type="GO" id="GO:0046872">
    <property type="term" value="F:metal ion binding"/>
    <property type="evidence" value="ECO:0007669"/>
    <property type="project" value="UniProtKB-KW"/>
</dbReference>
<feature type="compositionally biased region" description="Basic and acidic residues" evidence="22">
    <location>
        <begin position="852"/>
        <end position="871"/>
    </location>
</feature>
<protein>
    <recommendedName>
        <fullName evidence="21">ATP-dependent DNA helicase</fullName>
        <ecNumber evidence="21">5.6.2.4</ecNumber>
    </recommendedName>
</protein>
<dbReference type="GO" id="GO:0016887">
    <property type="term" value="F:ATP hydrolysis activity"/>
    <property type="evidence" value="ECO:0007669"/>
    <property type="project" value="RHEA"/>
</dbReference>
<dbReference type="PANTHER" id="PTHR13710">
    <property type="entry name" value="DNA HELICASE RECQ FAMILY MEMBER"/>
    <property type="match status" value="1"/>
</dbReference>
<evidence type="ECO:0000256" key="22">
    <source>
        <dbReference type="SAM" id="MobiDB-lite"/>
    </source>
</evidence>
<feature type="compositionally biased region" description="Low complexity" evidence="22">
    <location>
        <begin position="835"/>
        <end position="847"/>
    </location>
</feature>
<evidence type="ECO:0000256" key="6">
    <source>
        <dbReference type="ARBA" id="ARBA00022705"/>
    </source>
</evidence>
<dbReference type="GO" id="GO:0005694">
    <property type="term" value="C:chromosome"/>
    <property type="evidence" value="ECO:0007669"/>
    <property type="project" value="InterPro"/>
</dbReference>
<keyword evidence="6" id="KW-0235">DNA replication</keyword>
<dbReference type="GO" id="GO:0009378">
    <property type="term" value="F:four-way junction helicase activity"/>
    <property type="evidence" value="ECO:0007669"/>
    <property type="project" value="TreeGrafter"/>
</dbReference>
<dbReference type="NCBIfam" id="TIGR00614">
    <property type="entry name" value="recQ_fam"/>
    <property type="match status" value="1"/>
</dbReference>
<keyword evidence="10 21" id="KW-0378">Hydrolase</keyword>
<comment type="cofactor">
    <cofactor evidence="1">
        <name>Zn(2+)</name>
        <dbReference type="ChEBI" id="CHEBI:29105"/>
    </cofactor>
</comment>
<reference evidence="25 26" key="1">
    <citation type="submission" date="2018-04" db="EMBL/GenBank/DDBJ databases">
        <title>The genome of golden apple snail Pomacea canaliculata provides insight into stress tolerance and invasive adaptation.</title>
        <authorList>
            <person name="Liu C."/>
            <person name="Liu B."/>
            <person name="Ren Y."/>
            <person name="Zhang Y."/>
            <person name="Wang H."/>
            <person name="Li S."/>
            <person name="Jiang F."/>
            <person name="Yin L."/>
            <person name="Zhang G."/>
            <person name="Qian W."/>
            <person name="Fan W."/>
        </authorList>
    </citation>
    <scope>NUCLEOTIDE SEQUENCE [LARGE SCALE GENOMIC DNA]</scope>
    <source>
        <strain evidence="25">SZHN2017</strain>
        <tissue evidence="25">Muscle</tissue>
    </source>
</reference>
<evidence type="ECO:0000256" key="15">
    <source>
        <dbReference type="ARBA" id="ARBA00023204"/>
    </source>
</evidence>
<feature type="compositionally biased region" description="Polar residues" evidence="22">
    <location>
        <begin position="744"/>
        <end position="764"/>
    </location>
</feature>
<dbReference type="PROSITE" id="PS51194">
    <property type="entry name" value="HELICASE_CTER"/>
    <property type="match status" value="1"/>
</dbReference>
<dbReference type="GO" id="GO:0043138">
    <property type="term" value="F:3'-5' DNA helicase activity"/>
    <property type="evidence" value="ECO:0007669"/>
    <property type="project" value="UniProtKB-EC"/>
</dbReference>
<keyword evidence="14" id="KW-0238">DNA-binding</keyword>
<feature type="domain" description="Helicase ATP-binding" evidence="23">
    <location>
        <begin position="35"/>
        <end position="209"/>
    </location>
</feature>
<dbReference type="InterPro" id="IPR013257">
    <property type="entry name" value="SRI"/>
</dbReference>
<evidence type="ECO:0000256" key="10">
    <source>
        <dbReference type="ARBA" id="ARBA00022801"/>
    </source>
</evidence>
<keyword evidence="15" id="KW-0234">DNA repair</keyword>
<dbReference type="InterPro" id="IPR011545">
    <property type="entry name" value="DEAD/DEAH_box_helicase_dom"/>
</dbReference>
<organism evidence="25 26">
    <name type="scientific">Pomacea canaliculata</name>
    <name type="common">Golden apple snail</name>
    <dbReference type="NCBI Taxonomy" id="400727"/>
    <lineage>
        <taxon>Eukaryota</taxon>
        <taxon>Metazoa</taxon>
        <taxon>Spiralia</taxon>
        <taxon>Lophotrochozoa</taxon>
        <taxon>Mollusca</taxon>
        <taxon>Gastropoda</taxon>
        <taxon>Caenogastropoda</taxon>
        <taxon>Architaenioglossa</taxon>
        <taxon>Ampullarioidea</taxon>
        <taxon>Ampullariidae</taxon>
        <taxon>Pomacea</taxon>
    </lineage>
</organism>
<name>A0A2T7PN66_POMCA</name>
<dbReference type="GO" id="GO:0045934">
    <property type="term" value="P:negative regulation of nucleobase-containing compound metabolic process"/>
    <property type="evidence" value="ECO:0007669"/>
    <property type="project" value="UniProtKB-ARBA"/>
</dbReference>
<dbReference type="GO" id="GO:0051301">
    <property type="term" value="P:cell division"/>
    <property type="evidence" value="ECO:0007669"/>
    <property type="project" value="UniProtKB-KW"/>
</dbReference>
<dbReference type="FunFam" id="3.40.50.300:FF:000444">
    <property type="entry name" value="ATP-dependent DNA helicase"/>
    <property type="match status" value="1"/>
</dbReference>
<keyword evidence="9" id="KW-0227">DNA damage</keyword>
<dbReference type="CDD" id="cd18794">
    <property type="entry name" value="SF2_C_RecQ"/>
    <property type="match status" value="1"/>
</dbReference>
<evidence type="ECO:0000313" key="26">
    <source>
        <dbReference type="Proteomes" id="UP000245119"/>
    </source>
</evidence>
<feature type="domain" description="Helicase C-terminal" evidence="24">
    <location>
        <begin position="248"/>
        <end position="398"/>
    </location>
</feature>
<dbReference type="Gene3D" id="6.10.250.3140">
    <property type="match status" value="1"/>
</dbReference>
<dbReference type="GO" id="GO:0005524">
    <property type="term" value="F:ATP binding"/>
    <property type="evidence" value="ECO:0007669"/>
    <property type="project" value="UniProtKB-KW"/>
</dbReference>
<dbReference type="Pfam" id="PF08236">
    <property type="entry name" value="SRI"/>
    <property type="match status" value="1"/>
</dbReference>
<dbReference type="InterPro" id="IPR004589">
    <property type="entry name" value="DNA_helicase_ATP-dep_RecQ"/>
</dbReference>
<dbReference type="Proteomes" id="UP000245119">
    <property type="component" value="Linkage Group LG3"/>
</dbReference>
<evidence type="ECO:0000313" key="25">
    <source>
        <dbReference type="EMBL" id="PVD34876.1"/>
    </source>
</evidence>
<comment type="catalytic activity">
    <reaction evidence="20 21">
        <text>ATP + H2O = ADP + phosphate + H(+)</text>
        <dbReference type="Rhea" id="RHEA:13065"/>
        <dbReference type="ChEBI" id="CHEBI:15377"/>
        <dbReference type="ChEBI" id="CHEBI:15378"/>
        <dbReference type="ChEBI" id="CHEBI:30616"/>
        <dbReference type="ChEBI" id="CHEBI:43474"/>
        <dbReference type="ChEBI" id="CHEBI:456216"/>
    </reaction>
</comment>
<keyword evidence="8 21" id="KW-0547">Nucleotide-binding</keyword>
<dbReference type="GO" id="GO:0006260">
    <property type="term" value="P:DNA replication"/>
    <property type="evidence" value="ECO:0007669"/>
    <property type="project" value="UniProtKB-KW"/>
</dbReference>
<sequence length="949" mass="106888">MDDFSSDLTEKTVRSLNSIFGHRDFKSSLQRQAVEAVVKRKDDVFVSMPTGAGKSLCYQLPAVVHSGITLVVSPLIALMHDQLEHLSDIGIKAETINSKMSAEERRRVVGDLKSNSPKIKLLYITPEQAATDFFKDLLEVLSGRKLLAYFVVDEAHCVSQWGHDFRPDYLKLGWLRPKMPGVPCIALTATATAQVVKDIYKQLHMKEPVQTFKTSSFRSNLYYEVCLKEVLTDPYDDLARFAIKSLSGIPETEDDCWANHGCGIVYCRTRDGCHEIAARLTRKGIPCKAYHAALKASERTEVQEDWMEGRVPVIAATISFGMGVDKANVRFVAHWTLPKSMAGYYQESGRAGRDGLPSYCRLYYSRQEKSAVSFLLNAESKRPKKNAEAAKIQAKAAQESFGALIMFCESLKCRHWSIASFFGDEKPSCNRACDVCRDPKKVELEMRNLQADKCGTTRKGVKGSGMMFNDDSDMYGGGRRGVKREWDEYKDADDDEEGEGDYQRQQRMEKRSKDDRQKLINNQFKLRKGAKTDVTPEKKEEVFEPPSPWCPLRDAASERVPRLAVKTREHCFEMLEKALYENFVEAFQHDLEQVRTADCESRCCALDLEHEIFLSAKQANMYKVSITKLVRDVKKLSSEKMPHPCFYSEARESLYHVSGLHRHECGEGTKDVASSLADEDESSSESSLSLKRVFGYDSGDETTRTSSSFLQVNDSGFVTEQDQAEMSLPENIQENADSVKALQQGANKESSQTTPANENSSQIAPSAKPEHCVEHKRERKKEHVRHSSHSSRNVDTETSNHKHKPTRDPRKRCPQPGWEEVGKQSASTKRSKAESSASDTASISSTSNNQTKVKDDNVKKEKLATENADQDKKGVADLVVKYLTPHYKAGCFANKELFKSVARSISHNVMEMTKGLPTSGKEEAKRLVREFMEEHKKVLSHDVLRGLRA</sequence>
<comment type="catalytic activity">
    <reaction evidence="19 21">
        <text>Couples ATP hydrolysis with the unwinding of duplex DNA by translocating in the 3'-5' direction.</text>
        <dbReference type="EC" id="5.6.2.4"/>
    </reaction>
</comment>
<evidence type="ECO:0000256" key="19">
    <source>
        <dbReference type="ARBA" id="ARBA00034617"/>
    </source>
</evidence>
<evidence type="ECO:0000256" key="9">
    <source>
        <dbReference type="ARBA" id="ARBA00022763"/>
    </source>
</evidence>
<feature type="region of interest" description="Disordered" evidence="22">
    <location>
        <begin position="741"/>
        <end position="871"/>
    </location>
</feature>
<dbReference type="AlphaFoldDB" id="A0A2T7PN66"/>
<evidence type="ECO:0000256" key="4">
    <source>
        <dbReference type="ARBA" id="ARBA00022553"/>
    </source>
</evidence>
<evidence type="ECO:0000256" key="2">
    <source>
        <dbReference type="ARBA" id="ARBA00004642"/>
    </source>
</evidence>
<dbReference type="OrthoDB" id="10261556at2759"/>
<feature type="compositionally biased region" description="Basic residues" evidence="22">
    <location>
        <begin position="777"/>
        <end position="789"/>
    </location>
</feature>
<keyword evidence="26" id="KW-1185">Reference proteome</keyword>
<feature type="region of interest" description="Disordered" evidence="22">
    <location>
        <begin position="486"/>
        <end position="518"/>
    </location>
</feature>
<dbReference type="InterPro" id="IPR032284">
    <property type="entry name" value="RecQ_Zn-bd"/>
</dbReference>
<evidence type="ECO:0000256" key="16">
    <source>
        <dbReference type="ARBA" id="ARBA00023235"/>
    </source>
</evidence>
<comment type="caution">
    <text evidence="25">The sequence shown here is derived from an EMBL/GenBank/DDBJ whole genome shotgun (WGS) entry which is preliminary data.</text>
</comment>
<dbReference type="GO" id="GO:0005654">
    <property type="term" value="C:nucleoplasm"/>
    <property type="evidence" value="ECO:0007669"/>
    <property type="project" value="UniProtKB-SubCell"/>
</dbReference>
<keyword evidence="18" id="KW-0131">Cell cycle</keyword>
<evidence type="ECO:0000256" key="20">
    <source>
        <dbReference type="ARBA" id="ARBA00049360"/>
    </source>
</evidence>
<evidence type="ECO:0000256" key="8">
    <source>
        <dbReference type="ARBA" id="ARBA00022741"/>
    </source>
</evidence>
<dbReference type="GO" id="GO:0006355">
    <property type="term" value="P:regulation of DNA-templated transcription"/>
    <property type="evidence" value="ECO:0007669"/>
    <property type="project" value="InterPro"/>
</dbReference>
<keyword evidence="13 21" id="KW-0067">ATP-binding</keyword>
<keyword evidence="17 21" id="KW-0539">Nucleus</keyword>
<gene>
    <name evidence="25" type="ORF">C0Q70_06156</name>
</gene>
<evidence type="ECO:0000256" key="17">
    <source>
        <dbReference type="ARBA" id="ARBA00023242"/>
    </source>
</evidence>
<dbReference type="PROSITE" id="PS00690">
    <property type="entry name" value="DEAH_ATP_HELICASE"/>
    <property type="match status" value="1"/>
</dbReference>
<keyword evidence="7" id="KW-0479">Metal-binding</keyword>
<evidence type="ECO:0000256" key="3">
    <source>
        <dbReference type="ARBA" id="ARBA00005446"/>
    </source>
</evidence>
<dbReference type="SMART" id="SM00487">
    <property type="entry name" value="DEXDc"/>
    <property type="match status" value="1"/>
</dbReference>
<evidence type="ECO:0000259" key="24">
    <source>
        <dbReference type="PROSITE" id="PS51194"/>
    </source>
</evidence>
<comment type="subcellular location">
    <subcellularLocation>
        <location evidence="2">Nucleus</location>
        <location evidence="2">Nucleoplasm</location>
    </subcellularLocation>
</comment>
<dbReference type="SMART" id="SM00490">
    <property type="entry name" value="HELICc"/>
    <property type="match status" value="1"/>
</dbReference>
<dbReference type="Pfam" id="PF00271">
    <property type="entry name" value="Helicase_C"/>
    <property type="match status" value="1"/>
</dbReference>